<comment type="caution">
    <text evidence="2">The sequence shown here is derived from an EMBL/GenBank/DDBJ whole genome shotgun (WGS) entry which is preliminary data.</text>
</comment>
<dbReference type="EMBL" id="JAUFRC010000001">
    <property type="protein sequence ID" value="MDN3712635.1"/>
    <property type="molecule type" value="Genomic_DNA"/>
</dbReference>
<dbReference type="RefSeq" id="WP_377786779.1">
    <property type="nucleotide sequence ID" value="NZ_JBHUOC010000001.1"/>
</dbReference>
<feature type="transmembrane region" description="Helical" evidence="1">
    <location>
        <begin position="205"/>
        <end position="226"/>
    </location>
</feature>
<keyword evidence="3" id="KW-1185">Reference proteome</keyword>
<dbReference type="InterPro" id="IPR019088">
    <property type="entry name" value="CHP02186-rel_TM"/>
</dbReference>
<gene>
    <name evidence="2" type="ORF">QWZ10_14355</name>
</gene>
<proteinExistence type="predicted"/>
<keyword evidence="1" id="KW-1133">Transmembrane helix</keyword>
<evidence type="ECO:0000256" key="1">
    <source>
        <dbReference type="SAM" id="Phobius"/>
    </source>
</evidence>
<keyword evidence="1" id="KW-0812">Transmembrane</keyword>
<protein>
    <submittedName>
        <fullName evidence="2">TIGR02186 family protein</fullName>
    </submittedName>
</protein>
<name>A0ABT8D819_9RHOB</name>
<evidence type="ECO:0000313" key="2">
    <source>
        <dbReference type="EMBL" id="MDN3712635.1"/>
    </source>
</evidence>
<dbReference type="Proteomes" id="UP001243846">
    <property type="component" value="Unassembled WGS sequence"/>
</dbReference>
<evidence type="ECO:0000313" key="3">
    <source>
        <dbReference type="Proteomes" id="UP001243846"/>
    </source>
</evidence>
<sequence>MAGLSHNDVDITTNFDGSEIIIYGAIKRESAIPPGPPLDVIVTVEGPPQSVTIRKKERNLGVWMNTESLRIGSAPDFYVIATTGPLDRILLPEQDASHRISIPQAIRAFAGPVTVENTVPFTEAFVRLRQESDQYRLDEHAVRLVEQTLFRADVRLPSSIVEGTYSTRIFLLRNGVVIDTYRAPIIVQKVGLERWLYRLSLEQPLLYGMMSLLIAVGAGWAASAAFRSFKRQ</sequence>
<keyword evidence="1" id="KW-0472">Membrane</keyword>
<accession>A0ABT8D819</accession>
<dbReference type="Pfam" id="PF09608">
    <property type="entry name" value="Alph_Pro_TM"/>
    <property type="match status" value="1"/>
</dbReference>
<organism evidence="2 3">
    <name type="scientific">Paracoccus cavernae</name>
    <dbReference type="NCBI Taxonomy" id="1571207"/>
    <lineage>
        <taxon>Bacteria</taxon>
        <taxon>Pseudomonadati</taxon>
        <taxon>Pseudomonadota</taxon>
        <taxon>Alphaproteobacteria</taxon>
        <taxon>Rhodobacterales</taxon>
        <taxon>Paracoccaceae</taxon>
        <taxon>Paracoccus</taxon>
    </lineage>
</organism>
<reference evidence="3" key="1">
    <citation type="journal article" date="2019" name="Int. J. Syst. Evol. Microbiol.">
        <title>The Global Catalogue of Microorganisms (GCM) 10K type strain sequencing project: providing services to taxonomists for standard genome sequencing and annotation.</title>
        <authorList>
            <consortium name="The Broad Institute Genomics Platform"/>
            <consortium name="The Broad Institute Genome Sequencing Center for Infectious Disease"/>
            <person name="Wu L."/>
            <person name="Ma J."/>
        </authorList>
    </citation>
    <scope>NUCLEOTIDE SEQUENCE [LARGE SCALE GENOMIC DNA]</scope>
    <source>
        <strain evidence="3">CECT 8482</strain>
    </source>
</reference>